<sequence>MYAAVQWGPSDRCGESMQVRVSPLGR</sequence>
<evidence type="ECO:0000256" key="1">
    <source>
        <dbReference type="SAM" id="MobiDB-lite"/>
    </source>
</evidence>
<protein>
    <submittedName>
        <fullName evidence="2">Uncharacterized protein</fullName>
    </submittedName>
</protein>
<reference evidence="2" key="2">
    <citation type="journal article" date="2015" name="Data Brief">
        <title>Shoot transcriptome of the giant reed, Arundo donax.</title>
        <authorList>
            <person name="Barrero R.A."/>
            <person name="Guerrero F.D."/>
            <person name="Moolhuijzen P."/>
            <person name="Goolsby J.A."/>
            <person name="Tidwell J."/>
            <person name="Bellgard S.E."/>
            <person name="Bellgard M.I."/>
        </authorList>
    </citation>
    <scope>NUCLEOTIDE SEQUENCE</scope>
    <source>
        <tissue evidence="2">Shoot tissue taken approximately 20 cm above the soil surface</tissue>
    </source>
</reference>
<feature type="region of interest" description="Disordered" evidence="1">
    <location>
        <begin position="1"/>
        <end position="26"/>
    </location>
</feature>
<organism evidence="2">
    <name type="scientific">Arundo donax</name>
    <name type="common">Giant reed</name>
    <name type="synonym">Donax arundinaceus</name>
    <dbReference type="NCBI Taxonomy" id="35708"/>
    <lineage>
        <taxon>Eukaryota</taxon>
        <taxon>Viridiplantae</taxon>
        <taxon>Streptophyta</taxon>
        <taxon>Embryophyta</taxon>
        <taxon>Tracheophyta</taxon>
        <taxon>Spermatophyta</taxon>
        <taxon>Magnoliopsida</taxon>
        <taxon>Liliopsida</taxon>
        <taxon>Poales</taxon>
        <taxon>Poaceae</taxon>
        <taxon>PACMAD clade</taxon>
        <taxon>Arundinoideae</taxon>
        <taxon>Arundineae</taxon>
        <taxon>Arundo</taxon>
    </lineage>
</organism>
<dbReference type="AlphaFoldDB" id="A0A0A9C5R3"/>
<proteinExistence type="predicted"/>
<evidence type="ECO:0000313" key="2">
    <source>
        <dbReference type="EMBL" id="JAD69808.1"/>
    </source>
</evidence>
<accession>A0A0A9C5R3</accession>
<reference evidence="2" key="1">
    <citation type="submission" date="2014-09" db="EMBL/GenBank/DDBJ databases">
        <authorList>
            <person name="Magalhaes I.L.F."/>
            <person name="Oliveira U."/>
            <person name="Santos F.R."/>
            <person name="Vidigal T.H.D.A."/>
            <person name="Brescovit A.D."/>
            <person name="Santos A.J."/>
        </authorList>
    </citation>
    <scope>NUCLEOTIDE SEQUENCE</scope>
    <source>
        <tissue evidence="2">Shoot tissue taken approximately 20 cm above the soil surface</tissue>
    </source>
</reference>
<dbReference type="EMBL" id="GBRH01228087">
    <property type="protein sequence ID" value="JAD69808.1"/>
    <property type="molecule type" value="Transcribed_RNA"/>
</dbReference>
<name>A0A0A9C5R3_ARUDO</name>